<keyword evidence="5" id="KW-0229">DNA integration</keyword>
<evidence type="ECO:0000313" key="11">
    <source>
        <dbReference type="Proteomes" id="UP000321408"/>
    </source>
</evidence>
<dbReference type="GO" id="GO:0007059">
    <property type="term" value="P:chromosome segregation"/>
    <property type="evidence" value="ECO:0007669"/>
    <property type="project" value="UniProtKB-KW"/>
</dbReference>
<evidence type="ECO:0000256" key="4">
    <source>
        <dbReference type="ARBA" id="ARBA00022829"/>
    </source>
</evidence>
<keyword evidence="3" id="KW-0132">Cell division</keyword>
<reference evidence="10 11" key="1">
    <citation type="journal article" date="2020" name="Nature">
        <title>Isolation of an archaeon at the prokaryote-eukaryote interface.</title>
        <authorList>
            <person name="Imachi H."/>
            <person name="Nobu M.K."/>
            <person name="Nakahara N."/>
            <person name="Morono Y."/>
            <person name="Ogawara M."/>
            <person name="Takaki Y."/>
            <person name="Takano Y."/>
            <person name="Uematsu K."/>
            <person name="Ikuta T."/>
            <person name="Ito M."/>
            <person name="Matsui Y."/>
            <person name="Miyazaki M."/>
            <person name="Murata K."/>
            <person name="Saito Y."/>
            <person name="Sakai S."/>
            <person name="Song C."/>
            <person name="Tasumi E."/>
            <person name="Yamanaka Y."/>
            <person name="Yamaguchi T."/>
            <person name="Kamagata Y."/>
            <person name="Tamaki H."/>
            <person name="Takai K."/>
        </authorList>
    </citation>
    <scope>NUCLEOTIDE SEQUENCE [LARGE SCALE GENOMIC DNA]</scope>
    <source>
        <strain evidence="10 11">MK-D1</strain>
    </source>
</reference>
<reference evidence="10 11" key="2">
    <citation type="journal article" date="2024" name="Int. J. Syst. Evol. Microbiol.">
        <title>Promethearchaeum syntrophicum gen. nov., sp. nov., an anaerobic, obligately syntrophic archaeon, the first isolate of the lineage 'Asgard' archaea, and proposal of the new archaeal phylum Promethearchaeota phyl. nov. and kingdom Promethearchaeati regn. nov.</title>
        <authorList>
            <person name="Imachi H."/>
            <person name="Nobu M.K."/>
            <person name="Kato S."/>
            <person name="Takaki Y."/>
            <person name="Miyazaki M."/>
            <person name="Miyata M."/>
            <person name="Ogawara M."/>
            <person name="Saito Y."/>
            <person name="Sakai S."/>
            <person name="Tahara Y.O."/>
            <person name="Takano Y."/>
            <person name="Tasumi E."/>
            <person name="Uematsu K."/>
            <person name="Yoshimura T."/>
            <person name="Itoh T."/>
            <person name="Ohkuma M."/>
            <person name="Takai K."/>
        </authorList>
    </citation>
    <scope>NUCLEOTIDE SEQUENCE [LARGE SCALE GENOMIC DNA]</scope>
    <source>
        <strain evidence="10 11">MK-D1</strain>
    </source>
</reference>
<protein>
    <submittedName>
        <fullName evidence="10">Site-specific tyrosine recombinase/integron integrase</fullName>
    </submittedName>
</protein>
<evidence type="ECO:0000256" key="6">
    <source>
        <dbReference type="ARBA" id="ARBA00023125"/>
    </source>
</evidence>
<dbReference type="GO" id="GO:0005737">
    <property type="term" value="C:cytoplasm"/>
    <property type="evidence" value="ECO:0007669"/>
    <property type="project" value="UniProtKB-SubCell"/>
</dbReference>
<dbReference type="GO" id="GO:0006310">
    <property type="term" value="P:DNA recombination"/>
    <property type="evidence" value="ECO:0007669"/>
    <property type="project" value="UniProtKB-KW"/>
</dbReference>
<dbReference type="InterPro" id="IPR050090">
    <property type="entry name" value="Tyrosine_recombinase_XerCD"/>
</dbReference>
<dbReference type="InterPro" id="IPR004107">
    <property type="entry name" value="Integrase_SAM-like_N"/>
</dbReference>
<gene>
    <name evidence="10" type="primary">xerA</name>
    <name evidence="10" type="ORF">DSAG12_02837</name>
</gene>
<evidence type="ECO:0000256" key="2">
    <source>
        <dbReference type="ARBA" id="ARBA00022490"/>
    </source>
</evidence>
<keyword evidence="7" id="KW-0233">DNA recombination</keyword>
<evidence type="ECO:0000256" key="5">
    <source>
        <dbReference type="ARBA" id="ARBA00022908"/>
    </source>
</evidence>
<dbReference type="InterPro" id="IPR002104">
    <property type="entry name" value="Integrase_catalytic"/>
</dbReference>
<keyword evidence="6 9" id="KW-0238">DNA-binding</keyword>
<keyword evidence="2" id="KW-0963">Cytoplasm</keyword>
<dbReference type="OrthoDB" id="142231at2157"/>
<dbReference type="InterPro" id="IPR010998">
    <property type="entry name" value="Integrase_recombinase_N"/>
</dbReference>
<dbReference type="PROSITE" id="PS51898">
    <property type="entry name" value="TYR_RECOMBINASE"/>
    <property type="match status" value="1"/>
</dbReference>
<dbReference type="InterPro" id="IPR013762">
    <property type="entry name" value="Integrase-like_cat_sf"/>
</dbReference>
<dbReference type="InterPro" id="IPR011010">
    <property type="entry name" value="DNA_brk_join_enz"/>
</dbReference>
<comment type="subcellular location">
    <subcellularLocation>
        <location evidence="1">Cytoplasm</location>
    </subcellularLocation>
</comment>
<dbReference type="PANTHER" id="PTHR30349">
    <property type="entry name" value="PHAGE INTEGRASE-RELATED"/>
    <property type="match status" value="1"/>
</dbReference>
<keyword evidence="8" id="KW-0131">Cell cycle</keyword>
<dbReference type="Pfam" id="PF02899">
    <property type="entry name" value="Phage_int_SAM_1"/>
    <property type="match status" value="1"/>
</dbReference>
<dbReference type="GO" id="GO:0015074">
    <property type="term" value="P:DNA integration"/>
    <property type="evidence" value="ECO:0007669"/>
    <property type="project" value="UniProtKB-KW"/>
</dbReference>
<name>A0A5B9DDD7_9ARCH</name>
<dbReference type="SUPFAM" id="SSF56349">
    <property type="entry name" value="DNA breaking-rejoining enzymes"/>
    <property type="match status" value="1"/>
</dbReference>
<dbReference type="Proteomes" id="UP000321408">
    <property type="component" value="Chromosome"/>
</dbReference>
<keyword evidence="4" id="KW-0159">Chromosome partition</keyword>
<dbReference type="EMBL" id="CP042905">
    <property type="protein sequence ID" value="QEE17005.2"/>
    <property type="molecule type" value="Genomic_DNA"/>
</dbReference>
<dbReference type="GO" id="GO:0003677">
    <property type="term" value="F:DNA binding"/>
    <property type="evidence" value="ECO:0007669"/>
    <property type="project" value="UniProtKB-UniRule"/>
</dbReference>
<organism evidence="10 11">
    <name type="scientific">Promethearchaeum syntrophicum</name>
    <dbReference type="NCBI Taxonomy" id="2594042"/>
    <lineage>
        <taxon>Archaea</taxon>
        <taxon>Promethearchaeati</taxon>
        <taxon>Promethearchaeota</taxon>
        <taxon>Promethearchaeia</taxon>
        <taxon>Promethearchaeales</taxon>
        <taxon>Promethearchaeaceae</taxon>
        <taxon>Promethearchaeum</taxon>
    </lineage>
</organism>
<accession>A0A5B9DDD7</accession>
<evidence type="ECO:0000256" key="9">
    <source>
        <dbReference type="PROSITE-ProRule" id="PRU01248"/>
    </source>
</evidence>
<dbReference type="PROSITE" id="PS51900">
    <property type="entry name" value="CB"/>
    <property type="match status" value="1"/>
</dbReference>
<dbReference type="AlphaFoldDB" id="A0A5B9DDD7"/>
<evidence type="ECO:0000256" key="3">
    <source>
        <dbReference type="ARBA" id="ARBA00022618"/>
    </source>
</evidence>
<dbReference type="NCBIfam" id="NF040815">
    <property type="entry name" value="recomb_XerA_Arch"/>
    <property type="match status" value="1"/>
</dbReference>
<evidence type="ECO:0000256" key="8">
    <source>
        <dbReference type="ARBA" id="ARBA00023306"/>
    </source>
</evidence>
<dbReference type="InterPro" id="IPR044068">
    <property type="entry name" value="CB"/>
</dbReference>
<proteinExistence type="predicted"/>
<keyword evidence="11" id="KW-1185">Reference proteome</keyword>
<dbReference type="GO" id="GO:0051301">
    <property type="term" value="P:cell division"/>
    <property type="evidence" value="ECO:0007669"/>
    <property type="project" value="UniProtKB-KW"/>
</dbReference>
<dbReference type="KEGG" id="psyt:DSAG12_02837"/>
<sequence>MSETFSDFLIAKEIEEGCSSSTIRAYSYDLKILERELGDPHLNSIKIFHIRKVLKIFFDKKYSKQAIARKIACYKSFFNFCYENELISKNPMKAVKSPKIRPEESLPKFLSQQEVRDILSFLEENKKIPYTSRIRLTIIIRLLYASMARVSEISALKVFDVNFDQNLIKVRGKGNKERYIPIDLQTAKLLRIQIENQSVINKDKSSYLFLNNRGTQLKPRSIQQDIQNLKFLLGYSNDKKLTPHIFRHTGATHLRQNGMDISELQDILGHSSPNTTKIYAKNDLNRLKKSYIHYHPLEISNDGKESF</sequence>
<dbReference type="Gene3D" id="1.10.443.10">
    <property type="entry name" value="Intergrase catalytic core"/>
    <property type="match status" value="1"/>
</dbReference>
<evidence type="ECO:0000256" key="1">
    <source>
        <dbReference type="ARBA" id="ARBA00004496"/>
    </source>
</evidence>
<evidence type="ECO:0000313" key="10">
    <source>
        <dbReference type="EMBL" id="QEE17005.2"/>
    </source>
</evidence>
<evidence type="ECO:0000256" key="7">
    <source>
        <dbReference type="ARBA" id="ARBA00023172"/>
    </source>
</evidence>
<dbReference type="Pfam" id="PF00589">
    <property type="entry name" value="Phage_integrase"/>
    <property type="match status" value="1"/>
</dbReference>
<dbReference type="Gene3D" id="1.10.150.130">
    <property type="match status" value="1"/>
</dbReference>
<dbReference type="PANTHER" id="PTHR30349:SF77">
    <property type="entry name" value="TYROSINE RECOMBINASE XERC"/>
    <property type="match status" value="1"/>
</dbReference>